<reference evidence="1 2" key="1">
    <citation type="journal article" date="2019" name="Genome Biol. Evol.">
        <title>The Rhododendron genome and chromosomal organization provide insight into shared whole-genome duplications across the heath family (Ericaceae).</title>
        <authorList>
            <person name="Soza V.L."/>
            <person name="Lindsley D."/>
            <person name="Waalkes A."/>
            <person name="Ramage E."/>
            <person name="Patwardhan R.P."/>
            <person name="Burton J.N."/>
            <person name="Adey A."/>
            <person name="Kumar A."/>
            <person name="Qiu R."/>
            <person name="Shendure J."/>
            <person name="Hall B."/>
        </authorList>
    </citation>
    <scope>NUCLEOTIDE SEQUENCE [LARGE SCALE GENOMIC DNA]</scope>
    <source>
        <strain evidence="1">RSF 1966-606</strain>
    </source>
</reference>
<feature type="non-terminal residue" evidence="1">
    <location>
        <position position="1"/>
    </location>
</feature>
<dbReference type="OrthoDB" id="5835829at2759"/>
<keyword evidence="2" id="KW-1185">Reference proteome</keyword>
<dbReference type="AlphaFoldDB" id="A0A6A4M8W2"/>
<comment type="caution">
    <text evidence="1">The sequence shown here is derived from an EMBL/GenBank/DDBJ whole genome shotgun (WGS) entry which is preliminary data.</text>
</comment>
<organism evidence="1 2">
    <name type="scientific">Rhododendron williamsianum</name>
    <dbReference type="NCBI Taxonomy" id="262921"/>
    <lineage>
        <taxon>Eukaryota</taxon>
        <taxon>Viridiplantae</taxon>
        <taxon>Streptophyta</taxon>
        <taxon>Embryophyta</taxon>
        <taxon>Tracheophyta</taxon>
        <taxon>Spermatophyta</taxon>
        <taxon>Magnoliopsida</taxon>
        <taxon>eudicotyledons</taxon>
        <taxon>Gunneridae</taxon>
        <taxon>Pentapetalae</taxon>
        <taxon>asterids</taxon>
        <taxon>Ericales</taxon>
        <taxon>Ericaceae</taxon>
        <taxon>Ericoideae</taxon>
        <taxon>Rhodoreae</taxon>
        <taxon>Rhododendron</taxon>
    </lineage>
</organism>
<dbReference type="EMBL" id="QEFC01000229">
    <property type="protein sequence ID" value="KAE9465792.1"/>
    <property type="molecule type" value="Genomic_DNA"/>
</dbReference>
<sequence>MVQVPPFPPVVIISDIFLGWTHHLASHLGVPHVAFWTSSAFAASVFHTLWRYLPKVDDPTDKDAVLSMPKVPNSPKYPWWQITSLYRGFKEGNPDWEFFRNGILANGQSWGELARLLAESVGGTRPERSRVMEVVLLRRRQSKEEAQAGIWRL</sequence>
<dbReference type="SUPFAM" id="SSF53756">
    <property type="entry name" value="UDP-Glycosyltransferase/glycogen phosphorylase"/>
    <property type="match status" value="1"/>
</dbReference>
<name>A0A6A4M8W2_9ERIC</name>
<dbReference type="Gene3D" id="3.40.50.2000">
    <property type="entry name" value="Glycogen Phosphorylase B"/>
    <property type="match status" value="1"/>
</dbReference>
<evidence type="ECO:0000313" key="1">
    <source>
        <dbReference type="EMBL" id="KAE9465792.1"/>
    </source>
</evidence>
<proteinExistence type="predicted"/>
<protein>
    <submittedName>
        <fullName evidence="1">Uncharacterized protein</fullName>
    </submittedName>
</protein>
<accession>A0A6A4M8W2</accession>
<gene>
    <name evidence="1" type="ORF">C3L33_02301</name>
</gene>
<dbReference type="Proteomes" id="UP000428333">
    <property type="component" value="Linkage Group LG02"/>
</dbReference>
<evidence type="ECO:0000313" key="2">
    <source>
        <dbReference type="Proteomes" id="UP000428333"/>
    </source>
</evidence>